<sequence length="705" mass="75558">MITGTVYAAPTLTTMSTLSNSSNYFGFPVKIDDINGDGYDDVLVGYAPESIGRIYVYYGGAAFNNVVDATFIDEATTYMAYFEFGGFSLGDVNSDGKKDILTGAYAYNTNYGKFYTFYGDDFSGNISASTADLSKVGNATDMKWTGPASTSGNFDGAGGRDIAVLSWATGGINKIRVYQNSSDTFNFAAPWATISITGGSSEGYGGMLSGDFNGDGNDDILVFDFFAGASGKDGVLLLSDGAGNFSEVDFVAAAAEDNFGRGFTEAVGDLNSDGKDDFCVGAYGYSGSTGRVLCWYGRASFSASYTNATADLTISGAADGVGANDNFGRSIDIRDVTNDGYPELMVGAYQASKAGGSRHGKLFIYKNEVGELDISSAWLSEIKTSGNTAFGAYVTAGDIDNDDWMDIAVTQAGGAASATGVSQANIYELSHGNPTLTVSGTASNVGLEGTAVSGEPGYSVKGVEWSTSSAVPGVWVACIPSDGTFDESTEEFSCDVSSFNEGENGIFLRSFDQNDIYMPESLFTHKDFTLDKEGPGENNQLVGLSRNNLIEIGTKTLEADERSFKLYFDTRDSTTKVEYIKVSQNKDFKNAKWKEYDGDIQLGFDYDGKKNLYIRLKDEAGNVSHTFKQIIEVNTKLAIEPTPPVLVEEVIQPVEQIQVTAPIEEIQPLEVQPQAQGIQVPVVEETKPLRKSLWQNILGWFGINY</sequence>
<dbReference type="InterPro" id="IPR000413">
    <property type="entry name" value="Integrin_alpha"/>
</dbReference>
<organism evidence="4 5">
    <name type="scientific">candidate division WWE3 bacterium RIFOXYA2_FULL_46_9</name>
    <dbReference type="NCBI Taxonomy" id="1802636"/>
    <lineage>
        <taxon>Bacteria</taxon>
        <taxon>Katanobacteria</taxon>
    </lineage>
</organism>
<dbReference type="GO" id="GO:0007229">
    <property type="term" value="P:integrin-mediated signaling pathway"/>
    <property type="evidence" value="ECO:0007669"/>
    <property type="project" value="TreeGrafter"/>
</dbReference>
<dbReference type="Gene3D" id="2.130.10.130">
    <property type="entry name" value="Integrin alpha, N-terminal"/>
    <property type="match status" value="2"/>
</dbReference>
<evidence type="ECO:0000313" key="5">
    <source>
        <dbReference type="Proteomes" id="UP000176614"/>
    </source>
</evidence>
<keyword evidence="2" id="KW-0677">Repeat</keyword>
<dbReference type="InterPro" id="IPR013519">
    <property type="entry name" value="Int_alpha_beta-p"/>
</dbReference>
<dbReference type="SMART" id="SM00191">
    <property type="entry name" value="Int_alpha"/>
    <property type="match status" value="5"/>
</dbReference>
<dbReference type="EMBL" id="MEVT01000004">
    <property type="protein sequence ID" value="OGC63739.1"/>
    <property type="molecule type" value="Genomic_DNA"/>
</dbReference>
<dbReference type="PROSITE" id="PS51470">
    <property type="entry name" value="FG_GAP"/>
    <property type="match status" value="2"/>
</dbReference>
<dbReference type="GO" id="GO:0009897">
    <property type="term" value="C:external side of plasma membrane"/>
    <property type="evidence" value="ECO:0007669"/>
    <property type="project" value="TreeGrafter"/>
</dbReference>
<evidence type="ECO:0000256" key="1">
    <source>
        <dbReference type="ARBA" id="ARBA00022729"/>
    </source>
</evidence>
<evidence type="ECO:0000256" key="3">
    <source>
        <dbReference type="ARBA" id="ARBA00023180"/>
    </source>
</evidence>
<dbReference type="Pfam" id="PF01839">
    <property type="entry name" value="FG-GAP"/>
    <property type="match status" value="1"/>
</dbReference>
<dbReference type="Pfam" id="PF13517">
    <property type="entry name" value="FG-GAP_3"/>
    <property type="match status" value="3"/>
</dbReference>
<dbReference type="PANTHER" id="PTHR23220:SF133">
    <property type="entry name" value="INTEGRIN ALPHA-PS2"/>
    <property type="match status" value="1"/>
</dbReference>
<name>A0A1F4W2U1_UNCKA</name>
<dbReference type="GO" id="GO:0098609">
    <property type="term" value="P:cell-cell adhesion"/>
    <property type="evidence" value="ECO:0007669"/>
    <property type="project" value="TreeGrafter"/>
</dbReference>
<protein>
    <recommendedName>
        <fullName evidence="6">FG-GAP repeat protein</fullName>
    </recommendedName>
</protein>
<keyword evidence="1" id="KW-0732">Signal</keyword>
<proteinExistence type="predicted"/>
<accession>A0A1F4W2U1</accession>
<reference evidence="4 5" key="1">
    <citation type="journal article" date="2016" name="Nat. Commun.">
        <title>Thousands of microbial genomes shed light on interconnected biogeochemical processes in an aquifer system.</title>
        <authorList>
            <person name="Anantharaman K."/>
            <person name="Brown C.T."/>
            <person name="Hug L.A."/>
            <person name="Sharon I."/>
            <person name="Castelle C.J."/>
            <person name="Probst A.J."/>
            <person name="Thomas B.C."/>
            <person name="Singh A."/>
            <person name="Wilkins M.J."/>
            <person name="Karaoz U."/>
            <person name="Brodie E.L."/>
            <person name="Williams K.H."/>
            <person name="Hubbard S.S."/>
            <person name="Banfield J.F."/>
        </authorList>
    </citation>
    <scope>NUCLEOTIDE SEQUENCE [LARGE SCALE GENOMIC DNA]</scope>
</reference>
<keyword evidence="3" id="KW-0325">Glycoprotein</keyword>
<dbReference type="AlphaFoldDB" id="A0A1F4W2U1"/>
<dbReference type="InterPro" id="IPR028994">
    <property type="entry name" value="Integrin_alpha_N"/>
</dbReference>
<gene>
    <name evidence="4" type="ORF">A2264_05195</name>
</gene>
<dbReference type="PANTHER" id="PTHR23220">
    <property type="entry name" value="INTEGRIN ALPHA"/>
    <property type="match status" value="1"/>
</dbReference>
<evidence type="ECO:0000256" key="2">
    <source>
        <dbReference type="ARBA" id="ARBA00022737"/>
    </source>
</evidence>
<dbReference type="InterPro" id="IPR013517">
    <property type="entry name" value="FG-GAP"/>
</dbReference>
<dbReference type="GO" id="GO:0005178">
    <property type="term" value="F:integrin binding"/>
    <property type="evidence" value="ECO:0007669"/>
    <property type="project" value="TreeGrafter"/>
</dbReference>
<dbReference type="GO" id="GO:0033627">
    <property type="term" value="P:cell adhesion mediated by integrin"/>
    <property type="evidence" value="ECO:0007669"/>
    <property type="project" value="TreeGrafter"/>
</dbReference>
<dbReference type="GO" id="GO:0008305">
    <property type="term" value="C:integrin complex"/>
    <property type="evidence" value="ECO:0007669"/>
    <property type="project" value="InterPro"/>
</dbReference>
<dbReference type="GO" id="GO:0007160">
    <property type="term" value="P:cell-matrix adhesion"/>
    <property type="evidence" value="ECO:0007669"/>
    <property type="project" value="TreeGrafter"/>
</dbReference>
<dbReference type="SUPFAM" id="SSF69318">
    <property type="entry name" value="Integrin alpha N-terminal domain"/>
    <property type="match status" value="1"/>
</dbReference>
<evidence type="ECO:0000313" key="4">
    <source>
        <dbReference type="EMBL" id="OGC63739.1"/>
    </source>
</evidence>
<evidence type="ECO:0008006" key="6">
    <source>
        <dbReference type="Google" id="ProtNLM"/>
    </source>
</evidence>
<dbReference type="Proteomes" id="UP000176614">
    <property type="component" value="Unassembled WGS sequence"/>
</dbReference>
<comment type="caution">
    <text evidence="4">The sequence shown here is derived from an EMBL/GenBank/DDBJ whole genome shotgun (WGS) entry which is preliminary data.</text>
</comment>
<dbReference type="PRINTS" id="PR01185">
    <property type="entry name" value="INTEGRINA"/>
</dbReference>